<dbReference type="SMART" id="SM00060">
    <property type="entry name" value="FN3"/>
    <property type="match status" value="1"/>
</dbReference>
<dbReference type="RefSeq" id="WP_377343001.1">
    <property type="nucleotide sequence ID" value="NZ_JBHLUE010000026.1"/>
</dbReference>
<proteinExistence type="predicted"/>
<accession>A0ABV6P5V8</accession>
<protein>
    <submittedName>
        <fullName evidence="5">Fibronectin type III domain-containing protein</fullName>
    </submittedName>
</protein>
<sequence length="238" mass="24814">MFRRTWLALVAVVTLPLGVLGVGLTITPAAGADPASTPPIVDSPSASPLPPRPPTNLTVTWVTATSVTVTWTASTSPNIQAYIVKYTQPFTNVDVDTRTSGESASIRLSPASEYRLSVAAMDSTGNYSNLSNQVTVMTPILDGSDTVPPTAPGNLSVRNGRLSWTSSTDNVGVVGYDVYRYNGGYFSRLAGATTTPSYPVTPPSTPAWGGSYYVRARDAAGNLSIASNVVTPPTRAGG</sequence>
<dbReference type="SUPFAM" id="SSF49265">
    <property type="entry name" value="Fibronectin type III"/>
    <property type="match status" value="1"/>
</dbReference>
<feature type="domain" description="Fibronectin type-III" evidence="4">
    <location>
        <begin position="53"/>
        <end position="141"/>
    </location>
</feature>
<keyword evidence="1" id="KW-0378">Hydrolase</keyword>
<dbReference type="Gene3D" id="2.60.40.10">
    <property type="entry name" value="Immunoglobulins"/>
    <property type="match status" value="2"/>
</dbReference>
<dbReference type="EMBL" id="JBHLUE010000026">
    <property type="protein sequence ID" value="MFC0567678.1"/>
    <property type="molecule type" value="Genomic_DNA"/>
</dbReference>
<evidence type="ECO:0000313" key="6">
    <source>
        <dbReference type="Proteomes" id="UP001589894"/>
    </source>
</evidence>
<organism evidence="5 6">
    <name type="scientific">Plantactinospora siamensis</name>
    <dbReference type="NCBI Taxonomy" id="555372"/>
    <lineage>
        <taxon>Bacteria</taxon>
        <taxon>Bacillati</taxon>
        <taxon>Actinomycetota</taxon>
        <taxon>Actinomycetes</taxon>
        <taxon>Micromonosporales</taxon>
        <taxon>Micromonosporaceae</taxon>
        <taxon>Plantactinospora</taxon>
    </lineage>
</organism>
<name>A0ABV6P5V8_9ACTN</name>
<comment type="caution">
    <text evidence="5">The sequence shown here is derived from an EMBL/GenBank/DDBJ whole genome shotgun (WGS) entry which is preliminary data.</text>
</comment>
<feature type="region of interest" description="Disordered" evidence="3">
    <location>
        <begin position="33"/>
        <end position="52"/>
    </location>
</feature>
<reference evidence="5 6" key="1">
    <citation type="submission" date="2024-09" db="EMBL/GenBank/DDBJ databases">
        <authorList>
            <person name="Sun Q."/>
            <person name="Mori K."/>
        </authorList>
    </citation>
    <scope>NUCLEOTIDE SEQUENCE [LARGE SCALE GENOMIC DNA]</scope>
    <source>
        <strain evidence="5 6">TBRC 2205</strain>
    </source>
</reference>
<evidence type="ECO:0000313" key="5">
    <source>
        <dbReference type="EMBL" id="MFC0567678.1"/>
    </source>
</evidence>
<dbReference type="PROSITE" id="PS50853">
    <property type="entry name" value="FN3"/>
    <property type="match status" value="1"/>
</dbReference>
<evidence type="ECO:0000256" key="1">
    <source>
        <dbReference type="ARBA" id="ARBA00023295"/>
    </source>
</evidence>
<evidence type="ECO:0000259" key="4">
    <source>
        <dbReference type="PROSITE" id="PS50853"/>
    </source>
</evidence>
<gene>
    <name evidence="5" type="ORF">ACFFHU_26505</name>
</gene>
<keyword evidence="2" id="KW-0624">Polysaccharide degradation</keyword>
<dbReference type="Pfam" id="PF00041">
    <property type="entry name" value="fn3"/>
    <property type="match status" value="1"/>
</dbReference>
<dbReference type="Proteomes" id="UP001589894">
    <property type="component" value="Unassembled WGS sequence"/>
</dbReference>
<keyword evidence="2" id="KW-0119">Carbohydrate metabolism</keyword>
<keyword evidence="1" id="KW-0326">Glycosidase</keyword>
<evidence type="ECO:0000256" key="2">
    <source>
        <dbReference type="ARBA" id="ARBA00023326"/>
    </source>
</evidence>
<dbReference type="InterPro" id="IPR036116">
    <property type="entry name" value="FN3_sf"/>
</dbReference>
<keyword evidence="6" id="KW-1185">Reference proteome</keyword>
<dbReference type="InterPro" id="IPR013783">
    <property type="entry name" value="Ig-like_fold"/>
</dbReference>
<evidence type="ECO:0000256" key="3">
    <source>
        <dbReference type="SAM" id="MobiDB-lite"/>
    </source>
</evidence>
<dbReference type="CDD" id="cd00063">
    <property type="entry name" value="FN3"/>
    <property type="match status" value="1"/>
</dbReference>
<dbReference type="InterPro" id="IPR003961">
    <property type="entry name" value="FN3_dom"/>
</dbReference>